<evidence type="ECO:0000313" key="1">
    <source>
        <dbReference type="EMBL" id="JAH91716.1"/>
    </source>
</evidence>
<protein>
    <submittedName>
        <fullName evidence="1">Uncharacterized protein</fullName>
    </submittedName>
</protein>
<name>A0A0E9WN12_ANGAN</name>
<dbReference type="EMBL" id="GBXM01016861">
    <property type="protein sequence ID" value="JAH91716.1"/>
    <property type="molecule type" value="Transcribed_RNA"/>
</dbReference>
<dbReference type="AlphaFoldDB" id="A0A0E9WN12"/>
<organism evidence="1">
    <name type="scientific">Anguilla anguilla</name>
    <name type="common">European freshwater eel</name>
    <name type="synonym">Muraena anguilla</name>
    <dbReference type="NCBI Taxonomy" id="7936"/>
    <lineage>
        <taxon>Eukaryota</taxon>
        <taxon>Metazoa</taxon>
        <taxon>Chordata</taxon>
        <taxon>Craniata</taxon>
        <taxon>Vertebrata</taxon>
        <taxon>Euteleostomi</taxon>
        <taxon>Actinopterygii</taxon>
        <taxon>Neopterygii</taxon>
        <taxon>Teleostei</taxon>
        <taxon>Anguilliformes</taxon>
        <taxon>Anguillidae</taxon>
        <taxon>Anguilla</taxon>
    </lineage>
</organism>
<proteinExistence type="predicted"/>
<reference evidence="1" key="2">
    <citation type="journal article" date="2015" name="Fish Shellfish Immunol.">
        <title>Early steps in the European eel (Anguilla anguilla)-Vibrio vulnificus interaction in the gills: Role of the RtxA13 toxin.</title>
        <authorList>
            <person name="Callol A."/>
            <person name="Pajuelo D."/>
            <person name="Ebbesson L."/>
            <person name="Teles M."/>
            <person name="MacKenzie S."/>
            <person name="Amaro C."/>
        </authorList>
    </citation>
    <scope>NUCLEOTIDE SEQUENCE</scope>
</reference>
<reference evidence="1" key="1">
    <citation type="submission" date="2014-11" db="EMBL/GenBank/DDBJ databases">
        <authorList>
            <person name="Amaro Gonzalez C."/>
        </authorList>
    </citation>
    <scope>NUCLEOTIDE SEQUENCE</scope>
</reference>
<accession>A0A0E9WN12</accession>
<sequence length="54" mass="6515">MSVEKILDIYEIQNVHLDFLNIKLHTRVHSIVLIINNGLKMKNWYQKRKFSQFG</sequence>